<sequence>MSVEGPVFSNSSVLGCYGGPSPDCRALAGQDKVAHLRRMQVYATQRRHGTFGSVGGSGSYKFLLHEIWIWSLACGNLSTEKTWNIWLCWGIRFLQVSCYMRSGSGA</sequence>
<evidence type="ECO:0000313" key="2">
    <source>
        <dbReference type="Proteomes" id="UP001283361"/>
    </source>
</evidence>
<dbReference type="EMBL" id="JAWDGP010000101">
    <property type="protein sequence ID" value="KAK3803687.1"/>
    <property type="molecule type" value="Genomic_DNA"/>
</dbReference>
<dbReference type="Proteomes" id="UP001283361">
    <property type="component" value="Unassembled WGS sequence"/>
</dbReference>
<name>A0AAE1EEA4_9GAST</name>
<evidence type="ECO:0000313" key="1">
    <source>
        <dbReference type="EMBL" id="KAK3803687.1"/>
    </source>
</evidence>
<protein>
    <submittedName>
        <fullName evidence="1">Uncharacterized protein</fullName>
    </submittedName>
</protein>
<organism evidence="1 2">
    <name type="scientific">Elysia crispata</name>
    <name type="common">lettuce slug</name>
    <dbReference type="NCBI Taxonomy" id="231223"/>
    <lineage>
        <taxon>Eukaryota</taxon>
        <taxon>Metazoa</taxon>
        <taxon>Spiralia</taxon>
        <taxon>Lophotrochozoa</taxon>
        <taxon>Mollusca</taxon>
        <taxon>Gastropoda</taxon>
        <taxon>Heterobranchia</taxon>
        <taxon>Euthyneura</taxon>
        <taxon>Panpulmonata</taxon>
        <taxon>Sacoglossa</taxon>
        <taxon>Placobranchoidea</taxon>
        <taxon>Plakobranchidae</taxon>
        <taxon>Elysia</taxon>
    </lineage>
</organism>
<comment type="caution">
    <text evidence="1">The sequence shown here is derived from an EMBL/GenBank/DDBJ whole genome shotgun (WGS) entry which is preliminary data.</text>
</comment>
<dbReference type="AlphaFoldDB" id="A0AAE1EEA4"/>
<gene>
    <name evidence="1" type="ORF">RRG08_047201</name>
</gene>
<accession>A0AAE1EEA4</accession>
<keyword evidence="2" id="KW-1185">Reference proteome</keyword>
<reference evidence="1" key="1">
    <citation type="journal article" date="2023" name="G3 (Bethesda)">
        <title>A reference genome for the long-term kleptoplast-retaining sea slug Elysia crispata morphotype clarki.</title>
        <authorList>
            <person name="Eastman K.E."/>
            <person name="Pendleton A.L."/>
            <person name="Shaikh M.A."/>
            <person name="Suttiyut T."/>
            <person name="Ogas R."/>
            <person name="Tomko P."/>
            <person name="Gavelis G."/>
            <person name="Widhalm J.R."/>
            <person name="Wisecaver J.H."/>
        </authorList>
    </citation>
    <scope>NUCLEOTIDE SEQUENCE</scope>
    <source>
        <strain evidence="1">ECLA1</strain>
    </source>
</reference>
<proteinExistence type="predicted"/>